<evidence type="ECO:0000313" key="8">
    <source>
        <dbReference type="EMBL" id="ERM94738.1"/>
    </source>
</evidence>
<dbReference type="EMBL" id="KI397507">
    <property type="protein sequence ID" value="ERM94738.1"/>
    <property type="molecule type" value="Genomic_DNA"/>
</dbReference>
<dbReference type="GO" id="GO:0031966">
    <property type="term" value="C:mitochondrial membrane"/>
    <property type="evidence" value="ECO:0007669"/>
    <property type="project" value="UniProtKB-SubCell"/>
</dbReference>
<feature type="domain" description="ATPase AAA-type core" evidence="6">
    <location>
        <begin position="6"/>
        <end position="35"/>
    </location>
</feature>
<comment type="subcellular location">
    <subcellularLocation>
        <location evidence="1">Mitochondrion membrane</location>
        <topology evidence="1">Single-pass membrane protein</topology>
    </subcellularLocation>
</comment>
<dbReference type="InterPro" id="IPR041569">
    <property type="entry name" value="AAA_lid_3"/>
</dbReference>
<name>W1NGX8_AMBTC</name>
<dbReference type="PANTHER" id="PTHR45644:SF3">
    <property type="entry name" value="FI08533P-RELATED"/>
    <property type="match status" value="1"/>
</dbReference>
<evidence type="ECO:0000256" key="2">
    <source>
        <dbReference type="ARBA" id="ARBA00022741"/>
    </source>
</evidence>
<dbReference type="SUPFAM" id="SSF52540">
    <property type="entry name" value="P-loop containing nucleoside triphosphate hydrolases"/>
    <property type="match status" value="1"/>
</dbReference>
<dbReference type="HOGENOM" id="CLU_000688_21_8_1"/>
<reference evidence="9" key="1">
    <citation type="journal article" date="2013" name="Science">
        <title>The Amborella genome and the evolution of flowering plants.</title>
        <authorList>
            <consortium name="Amborella Genome Project"/>
        </authorList>
    </citation>
    <scope>NUCLEOTIDE SEQUENCE [LARGE SCALE GENOMIC DNA]</scope>
</reference>
<evidence type="ECO:0008006" key="10">
    <source>
        <dbReference type="Google" id="ProtNLM"/>
    </source>
</evidence>
<dbReference type="InterPro" id="IPR027417">
    <property type="entry name" value="P-loop_NTPase"/>
</dbReference>
<proteinExistence type="inferred from homology"/>
<keyword evidence="4" id="KW-0496">Mitochondrion</keyword>
<comment type="similarity">
    <text evidence="5">Belongs to the AAA ATPase family.</text>
</comment>
<protein>
    <recommendedName>
        <fullName evidence="10">AAA ATPase AAA+ lid domain-containing protein</fullName>
    </recommendedName>
</protein>
<dbReference type="STRING" id="13333.W1NGX8"/>
<dbReference type="InterPro" id="IPR051701">
    <property type="entry name" value="Mito_OM_Translocase_MSP1"/>
</dbReference>
<dbReference type="InterPro" id="IPR003960">
    <property type="entry name" value="ATPase_AAA_CS"/>
</dbReference>
<evidence type="ECO:0000256" key="3">
    <source>
        <dbReference type="ARBA" id="ARBA00022840"/>
    </source>
</evidence>
<dbReference type="Pfam" id="PF00004">
    <property type="entry name" value="AAA"/>
    <property type="match status" value="1"/>
</dbReference>
<keyword evidence="3 5" id="KW-0067">ATP-binding</keyword>
<feature type="domain" description="AAA ATPase AAA+ lid" evidence="7">
    <location>
        <begin position="58"/>
        <end position="94"/>
    </location>
</feature>
<dbReference type="Gene3D" id="1.10.8.60">
    <property type="match status" value="1"/>
</dbReference>
<dbReference type="AlphaFoldDB" id="W1NGX8"/>
<dbReference type="GO" id="GO:0005524">
    <property type="term" value="F:ATP binding"/>
    <property type="evidence" value="ECO:0007669"/>
    <property type="project" value="UniProtKB-KW"/>
</dbReference>
<evidence type="ECO:0000259" key="7">
    <source>
        <dbReference type="Pfam" id="PF17862"/>
    </source>
</evidence>
<dbReference type="Pfam" id="PF17862">
    <property type="entry name" value="AAA_lid_3"/>
    <property type="match status" value="1"/>
</dbReference>
<accession>W1NGX8</accession>
<evidence type="ECO:0000256" key="1">
    <source>
        <dbReference type="ARBA" id="ARBA00004304"/>
    </source>
</evidence>
<dbReference type="Gramene" id="ERM94738">
    <property type="protein sequence ID" value="ERM94738"/>
    <property type="gene ID" value="AMTR_s00011p00253270"/>
</dbReference>
<keyword evidence="9" id="KW-1185">Reference proteome</keyword>
<sequence>MLPGNARIMVLAATNRPWDLDEAILRRFSRAFEVGLPNASERATIMRVILNGENVADDIDYTKIALLTEGFSGSDLKELCRQAAYIPIRELLEQEKNGQETSKVPRPLKHSDIESSFIASKSSNLATEYGGRRQIQEPSAQGSLMLRWSELVNVLALLGGDSNRILEQ</sequence>
<gene>
    <name evidence="8" type="ORF">AMTR_s00011p00253270</name>
</gene>
<dbReference type="Proteomes" id="UP000017836">
    <property type="component" value="Unassembled WGS sequence"/>
</dbReference>
<dbReference type="eggNOG" id="KOG0737">
    <property type="taxonomic scope" value="Eukaryota"/>
</dbReference>
<evidence type="ECO:0000256" key="5">
    <source>
        <dbReference type="RuleBase" id="RU003651"/>
    </source>
</evidence>
<evidence type="ECO:0000256" key="4">
    <source>
        <dbReference type="ARBA" id="ARBA00023128"/>
    </source>
</evidence>
<evidence type="ECO:0000259" key="6">
    <source>
        <dbReference type="Pfam" id="PF00004"/>
    </source>
</evidence>
<keyword evidence="2 5" id="KW-0547">Nucleotide-binding</keyword>
<organism evidence="8 9">
    <name type="scientific">Amborella trichopoda</name>
    <dbReference type="NCBI Taxonomy" id="13333"/>
    <lineage>
        <taxon>Eukaryota</taxon>
        <taxon>Viridiplantae</taxon>
        <taxon>Streptophyta</taxon>
        <taxon>Embryophyta</taxon>
        <taxon>Tracheophyta</taxon>
        <taxon>Spermatophyta</taxon>
        <taxon>Magnoliopsida</taxon>
        <taxon>Amborellales</taxon>
        <taxon>Amborellaceae</taxon>
        <taxon>Amborella</taxon>
    </lineage>
</organism>
<dbReference type="PROSITE" id="PS00674">
    <property type="entry name" value="AAA"/>
    <property type="match status" value="1"/>
</dbReference>
<dbReference type="InterPro" id="IPR003959">
    <property type="entry name" value="ATPase_AAA_core"/>
</dbReference>
<dbReference type="PANTHER" id="PTHR45644">
    <property type="entry name" value="AAA ATPASE, PUTATIVE (AFU_ORTHOLOGUE AFUA_2G12920)-RELATED-RELATED"/>
    <property type="match status" value="1"/>
</dbReference>
<evidence type="ECO:0000313" key="9">
    <source>
        <dbReference type="Proteomes" id="UP000017836"/>
    </source>
</evidence>
<dbReference type="Gene3D" id="3.40.50.300">
    <property type="entry name" value="P-loop containing nucleotide triphosphate hydrolases"/>
    <property type="match status" value="1"/>
</dbReference>
<dbReference type="GO" id="GO:0016887">
    <property type="term" value="F:ATP hydrolysis activity"/>
    <property type="evidence" value="ECO:0007669"/>
    <property type="project" value="InterPro"/>
</dbReference>
<dbReference type="OMA" id="PGNARIM"/>